<dbReference type="OrthoDB" id="8453301at2"/>
<evidence type="ECO:0000313" key="2">
    <source>
        <dbReference type="Proteomes" id="UP000256900"/>
    </source>
</evidence>
<sequence>MKLTLEPTDRFQRIDGAYCRIWTEATDTGVPVHAYIRCVSPQTHDAEANALFDRELRSLPVPRCEAVTYDLRFLVD</sequence>
<evidence type="ECO:0000313" key="1">
    <source>
        <dbReference type="EMBL" id="REF83290.1"/>
    </source>
</evidence>
<dbReference type="AlphaFoldDB" id="A0A3D9YL31"/>
<keyword evidence="2" id="KW-1185">Reference proteome</keyword>
<dbReference type="RefSeq" id="WP_115837855.1">
    <property type="nucleotide sequence ID" value="NZ_CP025086.1"/>
</dbReference>
<gene>
    <name evidence="1" type="ORF">DES32_3206</name>
</gene>
<reference evidence="1 2" key="1">
    <citation type="submission" date="2018-08" db="EMBL/GenBank/DDBJ databases">
        <title>Genomic Encyclopedia of Type Strains, Phase IV (KMG-IV): sequencing the most valuable type-strain genomes for metagenomic binning, comparative biology and taxonomic classification.</title>
        <authorList>
            <person name="Goeker M."/>
        </authorList>
    </citation>
    <scope>NUCLEOTIDE SEQUENCE [LARGE SCALE GENOMIC DNA]</scope>
    <source>
        <strain evidence="1 2">BW863</strain>
    </source>
</reference>
<protein>
    <submittedName>
        <fullName evidence="1">Uncharacterized protein</fullName>
    </submittedName>
</protein>
<organism evidence="1 2">
    <name type="scientific">Methylovirgula ligni</name>
    <dbReference type="NCBI Taxonomy" id="569860"/>
    <lineage>
        <taxon>Bacteria</taxon>
        <taxon>Pseudomonadati</taxon>
        <taxon>Pseudomonadota</taxon>
        <taxon>Alphaproteobacteria</taxon>
        <taxon>Hyphomicrobiales</taxon>
        <taxon>Beijerinckiaceae</taxon>
        <taxon>Methylovirgula</taxon>
    </lineage>
</organism>
<dbReference type="EMBL" id="QUMO01000006">
    <property type="protein sequence ID" value="REF83290.1"/>
    <property type="molecule type" value="Genomic_DNA"/>
</dbReference>
<dbReference type="Proteomes" id="UP000256900">
    <property type="component" value="Unassembled WGS sequence"/>
</dbReference>
<accession>A0A3D9YL31</accession>
<comment type="caution">
    <text evidence="1">The sequence shown here is derived from an EMBL/GenBank/DDBJ whole genome shotgun (WGS) entry which is preliminary data.</text>
</comment>
<proteinExistence type="predicted"/>
<name>A0A3D9YL31_9HYPH</name>